<dbReference type="Gene3D" id="3.20.20.80">
    <property type="entry name" value="Glycosidases"/>
    <property type="match status" value="1"/>
</dbReference>
<dbReference type="InterPro" id="IPR013783">
    <property type="entry name" value="Ig-like_fold"/>
</dbReference>
<dbReference type="InterPro" id="IPR054169">
    <property type="entry name" value="GlgB_N"/>
</dbReference>
<name>A0A9D2DU72_9FIRM</name>
<keyword evidence="5" id="KW-0321">Glycogen metabolism</keyword>
<feature type="region of interest" description="Disordered" evidence="11">
    <location>
        <begin position="694"/>
        <end position="735"/>
    </location>
</feature>
<evidence type="ECO:0000256" key="11">
    <source>
        <dbReference type="SAM" id="MobiDB-lite"/>
    </source>
</evidence>
<evidence type="ECO:0000313" key="14">
    <source>
        <dbReference type="Proteomes" id="UP000824041"/>
    </source>
</evidence>
<dbReference type="EMBL" id="DXBU01000133">
    <property type="protein sequence ID" value="HIZ23090.1"/>
    <property type="molecule type" value="Genomic_DNA"/>
</dbReference>
<dbReference type="GO" id="GO:0005978">
    <property type="term" value="P:glycogen biosynthetic process"/>
    <property type="evidence" value="ECO:0007669"/>
    <property type="project" value="UniProtKB-UniRule"/>
</dbReference>
<dbReference type="Pfam" id="PF22019">
    <property type="entry name" value="GlgB_N"/>
    <property type="match status" value="1"/>
</dbReference>
<dbReference type="Pfam" id="PF02806">
    <property type="entry name" value="Alpha-amylase_C"/>
    <property type="match status" value="1"/>
</dbReference>
<comment type="pathway">
    <text evidence="3">Glycan biosynthesis; glycogen biosynthesis.</text>
</comment>
<dbReference type="SMART" id="SM00642">
    <property type="entry name" value="Aamy"/>
    <property type="match status" value="1"/>
</dbReference>
<dbReference type="EC" id="2.4.1.18" evidence="10"/>
<evidence type="ECO:0000256" key="10">
    <source>
        <dbReference type="NCBIfam" id="TIGR01515"/>
    </source>
</evidence>
<dbReference type="FunFam" id="2.60.40.1180:FF:000002">
    <property type="entry name" value="1,4-alpha-glucan branching enzyme GlgB"/>
    <property type="match status" value="1"/>
</dbReference>
<dbReference type="SUPFAM" id="SSF51011">
    <property type="entry name" value="Glycosyl hydrolase domain"/>
    <property type="match status" value="1"/>
</dbReference>
<gene>
    <name evidence="13" type="primary">glgB</name>
    <name evidence="13" type="ORF">IAA21_09900</name>
</gene>
<dbReference type="GO" id="GO:0005829">
    <property type="term" value="C:cytosol"/>
    <property type="evidence" value="ECO:0007669"/>
    <property type="project" value="TreeGrafter"/>
</dbReference>
<comment type="function">
    <text evidence="2">Catalyzes the formation of the alpha-1,6-glucosidic linkages in glycogen by scission of a 1,4-alpha-linked oligosaccharide from growing alpha-1,4-glucan chains and the subsequent attachment of the oligosaccharide to the alpha-1,6 position.</text>
</comment>
<dbReference type="InterPro" id="IPR006048">
    <property type="entry name" value="A-amylase/branching_C"/>
</dbReference>
<evidence type="ECO:0000256" key="8">
    <source>
        <dbReference type="ARBA" id="ARBA00023056"/>
    </source>
</evidence>
<dbReference type="Gene3D" id="2.60.40.10">
    <property type="entry name" value="Immunoglobulins"/>
    <property type="match status" value="2"/>
</dbReference>
<dbReference type="PANTHER" id="PTHR43651:SF3">
    <property type="entry name" value="1,4-ALPHA-GLUCAN-BRANCHING ENZYME"/>
    <property type="match status" value="1"/>
</dbReference>
<reference evidence="13" key="2">
    <citation type="submission" date="2021-04" db="EMBL/GenBank/DDBJ databases">
        <authorList>
            <person name="Gilroy R."/>
        </authorList>
    </citation>
    <scope>NUCLEOTIDE SEQUENCE</scope>
    <source>
        <strain evidence="13">14324</strain>
    </source>
</reference>
<dbReference type="Gene3D" id="2.60.40.1180">
    <property type="entry name" value="Golgi alpha-mannosidase II"/>
    <property type="match status" value="1"/>
</dbReference>
<feature type="compositionally biased region" description="Basic and acidic residues" evidence="11">
    <location>
        <begin position="704"/>
        <end position="718"/>
    </location>
</feature>
<evidence type="ECO:0000256" key="7">
    <source>
        <dbReference type="ARBA" id="ARBA00022679"/>
    </source>
</evidence>
<organism evidence="13 14">
    <name type="scientific">Candidatus Blautia faecigallinarum</name>
    <dbReference type="NCBI Taxonomy" id="2838488"/>
    <lineage>
        <taxon>Bacteria</taxon>
        <taxon>Bacillati</taxon>
        <taxon>Bacillota</taxon>
        <taxon>Clostridia</taxon>
        <taxon>Lachnospirales</taxon>
        <taxon>Lachnospiraceae</taxon>
        <taxon>Blautia</taxon>
    </lineage>
</organism>
<dbReference type="Pfam" id="PF02922">
    <property type="entry name" value="CBM_48"/>
    <property type="match status" value="1"/>
</dbReference>
<evidence type="ECO:0000256" key="6">
    <source>
        <dbReference type="ARBA" id="ARBA00022676"/>
    </source>
</evidence>
<dbReference type="PANTHER" id="PTHR43651">
    <property type="entry name" value="1,4-ALPHA-GLUCAN-BRANCHING ENZYME"/>
    <property type="match status" value="1"/>
</dbReference>
<dbReference type="InterPro" id="IPR037439">
    <property type="entry name" value="Branching_enzy"/>
</dbReference>
<dbReference type="InterPro" id="IPR017853">
    <property type="entry name" value="GH"/>
</dbReference>
<evidence type="ECO:0000313" key="13">
    <source>
        <dbReference type="EMBL" id="HIZ23090.1"/>
    </source>
</evidence>
<proteinExistence type="inferred from homology"/>
<feature type="domain" description="Glycosyl hydrolase family 13 catalytic" evidence="12">
    <location>
        <begin position="251"/>
        <end position="607"/>
    </location>
</feature>
<dbReference type="CDD" id="cd11322">
    <property type="entry name" value="AmyAc_Glg_BE"/>
    <property type="match status" value="1"/>
</dbReference>
<comment type="similarity">
    <text evidence="4">Belongs to the glycosyl hydrolase 13 family. GlgB subfamily.</text>
</comment>
<keyword evidence="6 13" id="KW-0328">Glycosyltransferase</keyword>
<protein>
    <recommendedName>
        <fullName evidence="10">1,4-alpha-glucan branching enzyme</fullName>
        <ecNumber evidence="10">2.4.1.18</ecNumber>
    </recommendedName>
</protein>
<comment type="catalytic activity">
    <reaction evidence="1">
        <text>Transfers a segment of a (1-&gt;4)-alpha-D-glucan chain to a primary hydroxy group in a similar glucan chain.</text>
        <dbReference type="EC" id="2.4.1.18"/>
    </reaction>
</comment>
<feature type="compositionally biased region" description="Basic residues" evidence="11">
    <location>
        <begin position="719"/>
        <end position="735"/>
    </location>
</feature>
<evidence type="ECO:0000256" key="9">
    <source>
        <dbReference type="ARBA" id="ARBA00023277"/>
    </source>
</evidence>
<dbReference type="SUPFAM" id="SSF81296">
    <property type="entry name" value="E set domains"/>
    <property type="match status" value="2"/>
</dbReference>
<dbReference type="NCBIfam" id="TIGR01515">
    <property type="entry name" value="branching_enzym"/>
    <property type="match status" value="1"/>
</dbReference>
<evidence type="ECO:0000256" key="3">
    <source>
        <dbReference type="ARBA" id="ARBA00004964"/>
    </source>
</evidence>
<dbReference type="InterPro" id="IPR004193">
    <property type="entry name" value="Glyco_hydro_13_N"/>
</dbReference>
<evidence type="ECO:0000256" key="2">
    <source>
        <dbReference type="ARBA" id="ARBA00002953"/>
    </source>
</evidence>
<dbReference type="InterPro" id="IPR006047">
    <property type="entry name" value="GH13_cat_dom"/>
</dbReference>
<evidence type="ECO:0000256" key="4">
    <source>
        <dbReference type="ARBA" id="ARBA00009000"/>
    </source>
</evidence>
<dbReference type="InterPro" id="IPR006407">
    <property type="entry name" value="GlgB"/>
</dbReference>
<dbReference type="GO" id="GO:0004553">
    <property type="term" value="F:hydrolase activity, hydrolyzing O-glycosyl compounds"/>
    <property type="evidence" value="ECO:0007669"/>
    <property type="project" value="InterPro"/>
</dbReference>
<comment type="caution">
    <text evidence="13">The sequence shown here is derived from an EMBL/GenBank/DDBJ whole genome shotgun (WGS) entry which is preliminary data.</text>
</comment>
<dbReference type="CDD" id="cd02855">
    <property type="entry name" value="E_set_GBE_prok_N"/>
    <property type="match status" value="1"/>
</dbReference>
<keyword evidence="7 13" id="KW-0808">Transferase</keyword>
<evidence type="ECO:0000256" key="1">
    <source>
        <dbReference type="ARBA" id="ARBA00000826"/>
    </source>
</evidence>
<dbReference type="GO" id="GO:0043169">
    <property type="term" value="F:cation binding"/>
    <property type="evidence" value="ECO:0007669"/>
    <property type="project" value="InterPro"/>
</dbReference>
<reference evidence="13" key="1">
    <citation type="journal article" date="2021" name="PeerJ">
        <title>Extensive microbial diversity within the chicken gut microbiome revealed by metagenomics and culture.</title>
        <authorList>
            <person name="Gilroy R."/>
            <person name="Ravi A."/>
            <person name="Getino M."/>
            <person name="Pursley I."/>
            <person name="Horton D.L."/>
            <person name="Alikhan N.F."/>
            <person name="Baker D."/>
            <person name="Gharbi K."/>
            <person name="Hall N."/>
            <person name="Watson M."/>
            <person name="Adriaenssens E.M."/>
            <person name="Foster-Nyarko E."/>
            <person name="Jarju S."/>
            <person name="Secka A."/>
            <person name="Antonio M."/>
            <person name="Oren A."/>
            <person name="Chaudhuri R.R."/>
            <person name="La Ragione R."/>
            <person name="Hildebrand F."/>
            <person name="Pallen M.J."/>
        </authorList>
    </citation>
    <scope>NUCLEOTIDE SEQUENCE</scope>
    <source>
        <strain evidence="13">14324</strain>
    </source>
</reference>
<dbReference type="AlphaFoldDB" id="A0A9D2DU72"/>
<dbReference type="InterPro" id="IPR014756">
    <property type="entry name" value="Ig_E-set"/>
</dbReference>
<dbReference type="SUPFAM" id="SSF51445">
    <property type="entry name" value="(Trans)glycosidases"/>
    <property type="match status" value="1"/>
</dbReference>
<dbReference type="GO" id="GO:0003844">
    <property type="term" value="F:1,4-alpha-glucan branching enzyme activity"/>
    <property type="evidence" value="ECO:0007669"/>
    <property type="project" value="UniProtKB-UniRule"/>
</dbReference>
<dbReference type="Proteomes" id="UP000824041">
    <property type="component" value="Unassembled WGS sequence"/>
</dbReference>
<dbReference type="InterPro" id="IPR044143">
    <property type="entry name" value="GlgB_N_E_set_prok"/>
</dbReference>
<accession>A0A9D2DU72</accession>
<dbReference type="InterPro" id="IPR013780">
    <property type="entry name" value="Glyco_hydro_b"/>
</dbReference>
<evidence type="ECO:0000256" key="5">
    <source>
        <dbReference type="ARBA" id="ARBA00022600"/>
    </source>
</evidence>
<keyword evidence="9" id="KW-0119">Carbohydrate metabolism</keyword>
<keyword evidence="8" id="KW-0320">Glycogen biosynthesis</keyword>
<dbReference type="PIRSF" id="PIRSF000463">
    <property type="entry name" value="GlgB"/>
    <property type="match status" value="1"/>
</dbReference>
<evidence type="ECO:0000259" key="12">
    <source>
        <dbReference type="SMART" id="SM00642"/>
    </source>
</evidence>
<sequence length="735" mass="84425">MDENIYKYMDWPRIEGIVYGEEASPKDILAPRLTPDGVLIQGYFPEAQEAVVLAGRKKYPMELEDEAGYYAALIPGRKIPQYRFQIKRAGKTETFYDSYAFPGQITQEEEDAFCAGVYYHASQKLGAHPLTINGVEGTSFAVWAPNAMRVSVIGEFNDWDGRRNMMHRMPKSGIYELFVPGVKPGETYKYEIKLKNGEMRYKADPYAFCGEIPPADGSVVADLRSFVWTDQEWIKKRDKKDVKKEPVSILETSLTAWKDGEELAAFAKKLGYTHVELHPVMEYLKDEYSTSSYYAPTRRFGMPEDFQKLVDRLHCEEIGVILDWTPAQFPRNESGLEAFDGTPLYEIQDPAYAVHPMWGTMLYNYGSPMVKDFLIANAVYWIETYHVDGFRMDDVDSMLYLDYGRKPGEWLPNIYGTNENLDAVEFLKHLNSILKQHYPGIVLIAQEDGLWPELTDCVENDHLGFDFKWSGGWTKDFLSYLSNDPIERKNYHDQLTLSMLYAYSERYVLTLGSRDVGGYEDFLEKLPGDENQKKAQVREAYAYMTLHPGRKMSALFSDAEEGIRECIRDLNAMYKAYPALYEKDDEYDGFEWVQLMKYEENVITFLRKTDKPEETLLAICNFAAVPYEDYQVGVPFYGKYKEIFNSDHKKYGGGGAVNSRVKTSKKEECDERSYSIRVKLPSLGVSVFSCTPEEEPAVKKMPAVKKEAAPKQEGEASKEKKKKTTGKRTRSKKKE</sequence>
<dbReference type="FunFam" id="2.60.40.10:FF:000169">
    <property type="entry name" value="1,4-alpha-glucan branching enzyme GlgB"/>
    <property type="match status" value="1"/>
</dbReference>